<comment type="caution">
    <text evidence="2">The sequence shown here is derived from an EMBL/GenBank/DDBJ whole genome shotgun (WGS) entry which is preliminary data.</text>
</comment>
<organism evidence="2 3">
    <name type="scientific">Didymella heteroderae</name>
    <dbReference type="NCBI Taxonomy" id="1769908"/>
    <lineage>
        <taxon>Eukaryota</taxon>
        <taxon>Fungi</taxon>
        <taxon>Dikarya</taxon>
        <taxon>Ascomycota</taxon>
        <taxon>Pezizomycotina</taxon>
        <taxon>Dothideomycetes</taxon>
        <taxon>Pleosporomycetidae</taxon>
        <taxon>Pleosporales</taxon>
        <taxon>Pleosporineae</taxon>
        <taxon>Didymellaceae</taxon>
        <taxon>Didymella</taxon>
    </lineage>
</organism>
<gene>
    <name evidence="2" type="ORF">E8E12_001266</name>
</gene>
<feature type="region of interest" description="Disordered" evidence="1">
    <location>
        <begin position="1"/>
        <end position="20"/>
    </location>
</feature>
<evidence type="ECO:0000256" key="1">
    <source>
        <dbReference type="SAM" id="MobiDB-lite"/>
    </source>
</evidence>
<dbReference type="EMBL" id="SWKV01000025">
    <property type="protein sequence ID" value="KAF3040446.1"/>
    <property type="molecule type" value="Genomic_DNA"/>
</dbReference>
<dbReference type="Proteomes" id="UP000758155">
    <property type="component" value="Unassembled WGS sequence"/>
</dbReference>
<protein>
    <submittedName>
        <fullName evidence="2">Uncharacterized protein</fullName>
    </submittedName>
</protein>
<dbReference type="OrthoDB" id="5340195at2759"/>
<reference evidence="2" key="1">
    <citation type="submission" date="2019-04" db="EMBL/GenBank/DDBJ databases">
        <title>Sequencing of skin fungus with MAO and IRED activity.</title>
        <authorList>
            <person name="Marsaioli A.J."/>
            <person name="Bonatto J.M.C."/>
            <person name="Reis Junior O."/>
        </authorList>
    </citation>
    <scope>NUCLEOTIDE SEQUENCE</scope>
    <source>
        <strain evidence="2">28M1</strain>
    </source>
</reference>
<accession>A0A9P4WRD5</accession>
<sequence length="218" mass="24004">MTKLYGRSQDAFSTPPPNNYTDTVIGPDGPAFSDFSAAISMYGYETFQDVSNRCLLSDSSETYNAFFWLFASASTANNTSFDNKTFASPIAETLLASLPPGTIYNASIHTPVPGLDSRCYYGGYNNPTLNAVLKFWLCDDNNAVSSFRNAQIDLIAQNDNLGIDLYNSFVIFTRAVLIYDRTRSIPFDTERATKAVFADRLRGDVAGPPQYHDQTIAG</sequence>
<evidence type="ECO:0000313" key="2">
    <source>
        <dbReference type="EMBL" id="KAF3040446.1"/>
    </source>
</evidence>
<keyword evidence="3" id="KW-1185">Reference proteome</keyword>
<proteinExistence type="predicted"/>
<dbReference type="AlphaFoldDB" id="A0A9P4WRD5"/>
<name>A0A9P4WRD5_9PLEO</name>
<evidence type="ECO:0000313" key="3">
    <source>
        <dbReference type="Proteomes" id="UP000758155"/>
    </source>
</evidence>